<dbReference type="InterPro" id="IPR017896">
    <property type="entry name" value="4Fe4S_Fe-S-bd"/>
</dbReference>
<sequence>MQYRKFGNTGFEISALGFGAMRLPVADVPLDGPEPDLEPAIDLLCRGFEAGINYVDTAYFYLRGWSEIAVGRALKRNHWRDRVRLSTKLPLGELKCADDFWRILENQLRKLDTDHIDFYHFHGIGESALSGPIREFRLFEQAAKARDRGMIRHLSFSFHDRPAAMKTLIDTGEFSSVLFQYNLLDVANAEMIAYAAGKGLGTVAMGPVGGGRLAFAGGVFEDALGGKFTTPELALRFVLANPAVSCALSGMGSAAMVDANTRVASDADPLTEPELAALVRVREQCGELRNLYCTGCNYCGPSCPEHVRIPAVLEALIYDRVYGFREHARSSYARIGSAPDKEERNASACVGCGLCESKCPQKLPIRKHLAEARALFEG</sequence>
<evidence type="ECO:0000313" key="6">
    <source>
        <dbReference type="Proteomes" id="UP000435649"/>
    </source>
</evidence>
<keyword evidence="6" id="KW-1185">Reference proteome</keyword>
<keyword evidence="1" id="KW-0479">Metal-binding</keyword>
<reference evidence="5 6" key="1">
    <citation type="submission" date="2019-08" db="EMBL/GenBank/DDBJ databases">
        <title>In-depth cultivation of the pig gut microbiome towards novel bacterial diversity and tailored functional studies.</title>
        <authorList>
            <person name="Wylensek D."/>
            <person name="Hitch T.C.A."/>
            <person name="Clavel T."/>
        </authorList>
    </citation>
    <scope>NUCLEOTIDE SEQUENCE [LARGE SCALE GENOMIC DNA]</scope>
    <source>
        <strain evidence="5 6">BBE-744-WT-12</strain>
    </source>
</reference>
<dbReference type="InterPro" id="IPR053135">
    <property type="entry name" value="AKR2_Oxidoreductase"/>
</dbReference>
<keyword evidence="2" id="KW-0408">Iron</keyword>
<evidence type="ECO:0000256" key="3">
    <source>
        <dbReference type="ARBA" id="ARBA00023014"/>
    </source>
</evidence>
<dbReference type="Pfam" id="PF00248">
    <property type="entry name" value="Aldo_ket_red"/>
    <property type="match status" value="1"/>
</dbReference>
<name>A0A844G5W1_9BACT</name>
<dbReference type="RefSeq" id="WP_154419499.1">
    <property type="nucleotide sequence ID" value="NZ_CALXOB010000051.1"/>
</dbReference>
<dbReference type="CDD" id="cd19096">
    <property type="entry name" value="AKR_Fe-S_oxidoreductase"/>
    <property type="match status" value="1"/>
</dbReference>
<evidence type="ECO:0000259" key="4">
    <source>
        <dbReference type="PROSITE" id="PS51379"/>
    </source>
</evidence>
<evidence type="ECO:0000313" key="5">
    <source>
        <dbReference type="EMBL" id="MST98543.1"/>
    </source>
</evidence>
<proteinExistence type="predicted"/>
<dbReference type="PROSITE" id="PS51379">
    <property type="entry name" value="4FE4S_FER_2"/>
    <property type="match status" value="1"/>
</dbReference>
<dbReference type="PANTHER" id="PTHR43312">
    <property type="entry name" value="D-THREO-ALDOSE 1-DEHYDROGENASE"/>
    <property type="match status" value="1"/>
</dbReference>
<feature type="domain" description="4Fe-4S ferredoxin-type" evidence="4">
    <location>
        <begin position="340"/>
        <end position="369"/>
    </location>
</feature>
<dbReference type="Gene3D" id="3.20.20.100">
    <property type="entry name" value="NADP-dependent oxidoreductase domain"/>
    <property type="match status" value="1"/>
</dbReference>
<dbReference type="GO" id="GO:0046872">
    <property type="term" value="F:metal ion binding"/>
    <property type="evidence" value="ECO:0007669"/>
    <property type="project" value="UniProtKB-KW"/>
</dbReference>
<protein>
    <submittedName>
        <fullName evidence="5">4Fe-4S dicluster domain-containing protein</fullName>
    </submittedName>
</protein>
<dbReference type="InterPro" id="IPR009051">
    <property type="entry name" value="Helical_ferredxn"/>
</dbReference>
<dbReference type="SUPFAM" id="SSF46548">
    <property type="entry name" value="alpha-helical ferredoxin"/>
    <property type="match status" value="1"/>
</dbReference>
<dbReference type="InterPro" id="IPR036812">
    <property type="entry name" value="NAD(P)_OxRdtase_dom_sf"/>
</dbReference>
<gene>
    <name evidence="5" type="ORF">FYJ85_16010</name>
</gene>
<comment type="caution">
    <text evidence="5">The sequence shown here is derived from an EMBL/GenBank/DDBJ whole genome shotgun (WGS) entry which is preliminary data.</text>
</comment>
<dbReference type="Pfam" id="PF13187">
    <property type="entry name" value="Fer4_9"/>
    <property type="match status" value="1"/>
</dbReference>
<dbReference type="SUPFAM" id="SSF51430">
    <property type="entry name" value="NAD(P)-linked oxidoreductase"/>
    <property type="match status" value="1"/>
</dbReference>
<accession>A0A844G5W1</accession>
<dbReference type="InterPro" id="IPR023210">
    <property type="entry name" value="NADP_OxRdtase_dom"/>
</dbReference>
<evidence type="ECO:0000256" key="1">
    <source>
        <dbReference type="ARBA" id="ARBA00022723"/>
    </source>
</evidence>
<organism evidence="5 6">
    <name type="scientific">Victivallis lenta</name>
    <dbReference type="NCBI Taxonomy" id="2606640"/>
    <lineage>
        <taxon>Bacteria</taxon>
        <taxon>Pseudomonadati</taxon>
        <taxon>Lentisphaerota</taxon>
        <taxon>Lentisphaeria</taxon>
        <taxon>Victivallales</taxon>
        <taxon>Victivallaceae</taxon>
        <taxon>Victivallis</taxon>
    </lineage>
</organism>
<keyword evidence="3" id="KW-0411">Iron-sulfur</keyword>
<dbReference type="PROSITE" id="PS00198">
    <property type="entry name" value="4FE4S_FER_1"/>
    <property type="match status" value="2"/>
</dbReference>
<dbReference type="InterPro" id="IPR017900">
    <property type="entry name" value="4Fe4S_Fe_S_CS"/>
</dbReference>
<dbReference type="Proteomes" id="UP000435649">
    <property type="component" value="Unassembled WGS sequence"/>
</dbReference>
<dbReference type="GO" id="GO:0051536">
    <property type="term" value="F:iron-sulfur cluster binding"/>
    <property type="evidence" value="ECO:0007669"/>
    <property type="project" value="UniProtKB-KW"/>
</dbReference>
<dbReference type="EMBL" id="VUNS01000020">
    <property type="protein sequence ID" value="MST98543.1"/>
    <property type="molecule type" value="Genomic_DNA"/>
</dbReference>
<dbReference type="Gene3D" id="1.10.1060.10">
    <property type="entry name" value="Alpha-helical ferredoxin"/>
    <property type="match status" value="1"/>
</dbReference>
<dbReference type="AlphaFoldDB" id="A0A844G5W1"/>
<evidence type="ECO:0000256" key="2">
    <source>
        <dbReference type="ARBA" id="ARBA00023004"/>
    </source>
</evidence>
<dbReference type="PANTHER" id="PTHR43312:SF2">
    <property type="entry name" value="OXIDOREDUCTASE"/>
    <property type="match status" value="1"/>
</dbReference>